<protein>
    <submittedName>
        <fullName evidence="1">Uncharacterized protein</fullName>
    </submittedName>
</protein>
<evidence type="ECO:0000313" key="1">
    <source>
        <dbReference type="EMBL" id="QDU06559.1"/>
    </source>
</evidence>
<reference evidence="1 2" key="1">
    <citation type="submission" date="2019-02" db="EMBL/GenBank/DDBJ databases">
        <title>Deep-cultivation of Planctomycetes and their phenomic and genomic characterization uncovers novel biology.</title>
        <authorList>
            <person name="Wiegand S."/>
            <person name="Jogler M."/>
            <person name="Boedeker C."/>
            <person name="Pinto D."/>
            <person name="Vollmers J."/>
            <person name="Rivas-Marin E."/>
            <person name="Kohn T."/>
            <person name="Peeters S.H."/>
            <person name="Heuer A."/>
            <person name="Rast P."/>
            <person name="Oberbeckmann S."/>
            <person name="Bunk B."/>
            <person name="Jeske O."/>
            <person name="Meyerdierks A."/>
            <person name="Storesund J.E."/>
            <person name="Kallscheuer N."/>
            <person name="Luecker S."/>
            <person name="Lage O.M."/>
            <person name="Pohl T."/>
            <person name="Merkel B.J."/>
            <person name="Hornburger P."/>
            <person name="Mueller R.-W."/>
            <person name="Bruemmer F."/>
            <person name="Labrenz M."/>
            <person name="Spormann A.M."/>
            <person name="Op den Camp H."/>
            <person name="Overmann J."/>
            <person name="Amann R."/>
            <person name="Jetten M.S.M."/>
            <person name="Mascher T."/>
            <person name="Medema M.H."/>
            <person name="Devos D.P."/>
            <person name="Kaster A.-K."/>
            <person name="Ovreas L."/>
            <person name="Rohde M."/>
            <person name="Galperin M.Y."/>
            <person name="Jogler C."/>
        </authorList>
    </citation>
    <scope>NUCLEOTIDE SEQUENCE [LARGE SCALE GENOMIC DNA]</scope>
    <source>
        <strain evidence="1 2">V6</strain>
    </source>
</reference>
<proteinExistence type="predicted"/>
<gene>
    <name evidence="1" type="ORF">V6x_63130</name>
</gene>
<dbReference type="AlphaFoldDB" id="A0A517WMT1"/>
<dbReference type="EMBL" id="CP036347">
    <property type="protein sequence ID" value="QDU06559.1"/>
    <property type="molecule type" value="Genomic_DNA"/>
</dbReference>
<organism evidence="1 2">
    <name type="scientific">Gimesia chilikensis</name>
    <dbReference type="NCBI Taxonomy" id="2605989"/>
    <lineage>
        <taxon>Bacteria</taxon>
        <taxon>Pseudomonadati</taxon>
        <taxon>Planctomycetota</taxon>
        <taxon>Planctomycetia</taxon>
        <taxon>Planctomycetales</taxon>
        <taxon>Planctomycetaceae</taxon>
        <taxon>Gimesia</taxon>
    </lineage>
</organism>
<sequence>MTWNFRLMRTPKGVAVHYFYYSEGSSKPVSCSATPFVAEAADVDDLRFLLQKIIDDAMENPVLDGIELGFFESDQEWENTQKHRPGESQDEDE</sequence>
<evidence type="ECO:0000313" key="2">
    <source>
        <dbReference type="Proteomes" id="UP000320722"/>
    </source>
</evidence>
<accession>A0A517WMT1</accession>
<dbReference type="Proteomes" id="UP000320722">
    <property type="component" value="Chromosome"/>
</dbReference>
<name>A0A517WMT1_9PLAN</name>
<dbReference type="RefSeq" id="WP_145045728.1">
    <property type="nucleotide sequence ID" value="NZ_CP036347.1"/>
</dbReference>